<dbReference type="GO" id="GO:0004016">
    <property type="term" value="F:adenylate cyclase activity"/>
    <property type="evidence" value="ECO:0007669"/>
    <property type="project" value="TreeGrafter"/>
</dbReference>
<dbReference type="SUPFAM" id="SSF46894">
    <property type="entry name" value="C-terminal effector domain of the bipartite response regulators"/>
    <property type="match status" value="1"/>
</dbReference>
<dbReference type="InterPro" id="IPR041664">
    <property type="entry name" value="AAA_16"/>
</dbReference>
<dbReference type="Pfam" id="PF00196">
    <property type="entry name" value="GerE"/>
    <property type="match status" value="1"/>
</dbReference>
<dbReference type="InterPro" id="IPR036388">
    <property type="entry name" value="WH-like_DNA-bd_sf"/>
</dbReference>
<evidence type="ECO:0000313" key="4">
    <source>
        <dbReference type="EMBL" id="MBA8956779.1"/>
    </source>
</evidence>
<keyword evidence="4" id="KW-0238">DNA-binding</keyword>
<dbReference type="Gene3D" id="1.10.10.10">
    <property type="entry name" value="Winged helix-like DNA-binding domain superfamily/Winged helix DNA-binding domain"/>
    <property type="match status" value="1"/>
</dbReference>
<dbReference type="InterPro" id="IPR027417">
    <property type="entry name" value="P-loop_NTPase"/>
</dbReference>
<accession>A0A7W3LYM8</accession>
<keyword evidence="1" id="KW-0547">Nucleotide-binding</keyword>
<feature type="domain" description="HTH luxR-type" evidence="3">
    <location>
        <begin position="867"/>
        <end position="931"/>
    </location>
</feature>
<evidence type="ECO:0000256" key="1">
    <source>
        <dbReference type="ARBA" id="ARBA00022741"/>
    </source>
</evidence>
<keyword evidence="2" id="KW-0067">ATP-binding</keyword>
<dbReference type="InterPro" id="IPR003593">
    <property type="entry name" value="AAA+_ATPase"/>
</dbReference>
<protein>
    <submittedName>
        <fullName evidence="4">DNA-binding CsgD family transcriptional regulator</fullName>
    </submittedName>
</protein>
<dbReference type="Pfam" id="PF13191">
    <property type="entry name" value="AAA_16"/>
    <property type="match status" value="1"/>
</dbReference>
<dbReference type="GO" id="GO:0003677">
    <property type="term" value="F:DNA binding"/>
    <property type="evidence" value="ECO:0007669"/>
    <property type="project" value="UniProtKB-KW"/>
</dbReference>
<evidence type="ECO:0000256" key="2">
    <source>
        <dbReference type="ARBA" id="ARBA00022840"/>
    </source>
</evidence>
<organism evidence="4 5">
    <name type="scientific">Actinomadura namibiensis</name>
    <dbReference type="NCBI Taxonomy" id="182080"/>
    <lineage>
        <taxon>Bacteria</taxon>
        <taxon>Bacillati</taxon>
        <taxon>Actinomycetota</taxon>
        <taxon>Actinomycetes</taxon>
        <taxon>Streptosporangiales</taxon>
        <taxon>Thermomonosporaceae</taxon>
        <taxon>Actinomadura</taxon>
    </lineage>
</organism>
<dbReference type="RefSeq" id="WP_182848669.1">
    <property type="nucleotide sequence ID" value="NZ_JACJIA010000018.1"/>
</dbReference>
<dbReference type="SMART" id="SM00421">
    <property type="entry name" value="HTH_LUXR"/>
    <property type="match status" value="1"/>
</dbReference>
<dbReference type="SUPFAM" id="SSF52540">
    <property type="entry name" value="P-loop containing nucleoside triphosphate hydrolases"/>
    <property type="match status" value="1"/>
</dbReference>
<dbReference type="SMART" id="SM00382">
    <property type="entry name" value="AAA"/>
    <property type="match status" value="1"/>
</dbReference>
<name>A0A7W3LYM8_ACTNM</name>
<dbReference type="GO" id="GO:0006355">
    <property type="term" value="P:regulation of DNA-templated transcription"/>
    <property type="evidence" value="ECO:0007669"/>
    <property type="project" value="InterPro"/>
</dbReference>
<reference evidence="4 5" key="1">
    <citation type="submission" date="2020-08" db="EMBL/GenBank/DDBJ databases">
        <title>Genomic Encyclopedia of Type Strains, Phase IV (KMG-IV): sequencing the most valuable type-strain genomes for metagenomic binning, comparative biology and taxonomic classification.</title>
        <authorList>
            <person name="Goeker M."/>
        </authorList>
    </citation>
    <scope>NUCLEOTIDE SEQUENCE [LARGE SCALE GENOMIC DNA]</scope>
    <source>
        <strain evidence="4 5">DSM 44197</strain>
    </source>
</reference>
<gene>
    <name evidence="4" type="ORF">HNR61_008469</name>
</gene>
<dbReference type="Proteomes" id="UP000572680">
    <property type="component" value="Unassembled WGS sequence"/>
</dbReference>
<dbReference type="PROSITE" id="PS50043">
    <property type="entry name" value="HTH_LUXR_2"/>
    <property type="match status" value="1"/>
</dbReference>
<dbReference type="EMBL" id="JACJIA010000018">
    <property type="protein sequence ID" value="MBA8956779.1"/>
    <property type="molecule type" value="Genomic_DNA"/>
</dbReference>
<dbReference type="PRINTS" id="PR00038">
    <property type="entry name" value="HTHLUXR"/>
</dbReference>
<dbReference type="GO" id="GO:0005524">
    <property type="term" value="F:ATP binding"/>
    <property type="evidence" value="ECO:0007669"/>
    <property type="project" value="UniProtKB-KW"/>
</dbReference>
<dbReference type="PANTHER" id="PTHR16305:SF35">
    <property type="entry name" value="TRANSCRIPTIONAL ACTIVATOR DOMAIN"/>
    <property type="match status" value="1"/>
</dbReference>
<dbReference type="AlphaFoldDB" id="A0A7W3LYM8"/>
<dbReference type="PANTHER" id="PTHR16305">
    <property type="entry name" value="TESTICULAR SOLUBLE ADENYLYL CYCLASE"/>
    <property type="match status" value="1"/>
</dbReference>
<proteinExistence type="predicted"/>
<evidence type="ECO:0000259" key="3">
    <source>
        <dbReference type="PROSITE" id="PS50043"/>
    </source>
</evidence>
<dbReference type="GO" id="GO:0005737">
    <property type="term" value="C:cytoplasm"/>
    <property type="evidence" value="ECO:0007669"/>
    <property type="project" value="TreeGrafter"/>
</dbReference>
<dbReference type="CDD" id="cd06170">
    <property type="entry name" value="LuxR_C_like"/>
    <property type="match status" value="1"/>
</dbReference>
<comment type="caution">
    <text evidence="4">The sequence shown here is derived from an EMBL/GenBank/DDBJ whole genome shotgun (WGS) entry which is preliminary data.</text>
</comment>
<dbReference type="InterPro" id="IPR000792">
    <property type="entry name" value="Tscrpt_reg_LuxR_C"/>
</dbReference>
<dbReference type="InterPro" id="IPR016032">
    <property type="entry name" value="Sig_transdc_resp-reg_C-effctor"/>
</dbReference>
<keyword evidence="5" id="KW-1185">Reference proteome</keyword>
<evidence type="ECO:0000313" key="5">
    <source>
        <dbReference type="Proteomes" id="UP000572680"/>
    </source>
</evidence>
<sequence>MVSLQRESRDDGCGTPLVGRAAELGRVLAPGRPDWRGPRDLLVLGEAGAGKTALLETAAHRLRQAGTLVLRARGNEAESRFPFAGLHQLLLPLSGELGGLPEHLRAPLEAAFGTVAAPRPPDPMLLRIAVLTLVTRTAARRPVALVVDDVQHFDRDSADVLGFVTRRLADPGVTVLLAARGHVPPPRVNAETPVLTLGLLTERAATRLLDAQLRPPVGRARLELLRQARGNPLAIIELCRAADRSGAPLEGVAEARLSRLQETFAARARELPDATRRALLYAAADDHGDLATITRAAGHGADLGVWRPAEEAGLVVITATEVEFRHPLVRSAVYRTAPAQSRRQAHHDLAAALEDEPERAAWHRAGACLGPDESVAAALEEVAERAARRGGRFAAARALERAAECSPADHDRARRYVRALGAADRAGDPRWVRELYERVTRLSRDPDMLGAAACGAGLALSMGARQREAFGLMASALEHRPPRDGRVTLALVSVMAAVAFQSGLPEMRRPLPGLLAEVRIGPAVSAPFAEMDGLACELVGKVVLASADPVAHAPALLDPAARTPLREPAEGAAEMTRLLALGAVAWYADESDLCVESFRAAFAGLRAGEAMGSGATCLVPMAAALIDTGRWGEADAMLEEAAAVAAVHRLEHVAVDVRALRATLAALRGRHEPLGDDAWTAVDLAENRATHAHLLRAAAAQAEAAGDLEDAYRHLRALYDDGTALHYVLSMRSIVELAAVARRTGRQEEAAPLVEAARAEAGPRPTARMALLLHHATALLDDSPDAERHFRLAIVNPAAQQWPLQRARARLDYARWLRRRRRPLEARPLLSAALETFTRLGARAPAEQAAAELRASGVSGESARASGDDPLASLTAQQQQIVRLAAEGLGNREIAERLMLSPRTIGSHLYQAFPKLGVSSRHQLRDILERG</sequence>